<organism evidence="2 3">
    <name type="scientific">Oesophagostomum dentatum</name>
    <name type="common">Nodular worm</name>
    <dbReference type="NCBI Taxonomy" id="61180"/>
    <lineage>
        <taxon>Eukaryota</taxon>
        <taxon>Metazoa</taxon>
        <taxon>Ecdysozoa</taxon>
        <taxon>Nematoda</taxon>
        <taxon>Chromadorea</taxon>
        <taxon>Rhabditida</taxon>
        <taxon>Rhabditina</taxon>
        <taxon>Rhabditomorpha</taxon>
        <taxon>Strongyloidea</taxon>
        <taxon>Strongylidae</taxon>
        <taxon>Oesophagostomum</taxon>
    </lineage>
</organism>
<proteinExistence type="predicted"/>
<protein>
    <submittedName>
        <fullName evidence="2">Uncharacterized protein</fullName>
    </submittedName>
</protein>
<gene>
    <name evidence="2" type="ORF">OESDEN_12007</name>
</gene>
<evidence type="ECO:0000313" key="3">
    <source>
        <dbReference type="Proteomes" id="UP000053660"/>
    </source>
</evidence>
<evidence type="ECO:0000256" key="1">
    <source>
        <dbReference type="SAM" id="MobiDB-lite"/>
    </source>
</evidence>
<feature type="compositionally biased region" description="Polar residues" evidence="1">
    <location>
        <begin position="119"/>
        <end position="134"/>
    </location>
</feature>
<accession>A0A0B1SSE2</accession>
<dbReference type="AlphaFoldDB" id="A0A0B1SSE2"/>
<sequence>MRSITLNYLCLEILSIKVTLSNDEIISHIFSSSRSVDKPRSCRKSTKESLFKLSLAERSEVVLLANGRSRKEVVEEFNRRHPNRPPISSNCVKRLLTKLKETGSVHDRPRSGRPRKATTGGSSCHSTREFATQS</sequence>
<evidence type="ECO:0000313" key="2">
    <source>
        <dbReference type="EMBL" id="KHJ88203.1"/>
    </source>
</evidence>
<dbReference type="EMBL" id="KN556273">
    <property type="protein sequence ID" value="KHJ88203.1"/>
    <property type="molecule type" value="Genomic_DNA"/>
</dbReference>
<dbReference type="OrthoDB" id="5819163at2759"/>
<keyword evidence="3" id="KW-1185">Reference proteome</keyword>
<name>A0A0B1SSE2_OESDE</name>
<dbReference type="Proteomes" id="UP000053660">
    <property type="component" value="Unassembled WGS sequence"/>
</dbReference>
<feature type="region of interest" description="Disordered" evidence="1">
    <location>
        <begin position="102"/>
        <end position="134"/>
    </location>
</feature>
<reference evidence="2 3" key="1">
    <citation type="submission" date="2014-03" db="EMBL/GenBank/DDBJ databases">
        <title>Draft genome of the hookworm Oesophagostomum dentatum.</title>
        <authorList>
            <person name="Mitreva M."/>
        </authorList>
    </citation>
    <scope>NUCLEOTIDE SEQUENCE [LARGE SCALE GENOMIC DNA]</scope>
    <source>
        <strain evidence="2 3">OD-Hann</strain>
    </source>
</reference>